<feature type="transmembrane region" description="Helical" evidence="1">
    <location>
        <begin position="448"/>
        <end position="469"/>
    </location>
</feature>
<keyword evidence="1" id="KW-1133">Transmembrane helix</keyword>
<feature type="transmembrane region" description="Helical" evidence="1">
    <location>
        <begin position="106"/>
        <end position="127"/>
    </location>
</feature>
<keyword evidence="1" id="KW-0812">Transmembrane</keyword>
<comment type="caution">
    <text evidence="2">The sequence shown here is derived from an EMBL/GenBank/DDBJ whole genome shotgun (WGS) entry which is preliminary data.</text>
</comment>
<evidence type="ECO:0000313" key="3">
    <source>
        <dbReference type="Proteomes" id="UP001144396"/>
    </source>
</evidence>
<feature type="transmembrane region" description="Helical" evidence="1">
    <location>
        <begin position="210"/>
        <end position="227"/>
    </location>
</feature>
<sequence length="500" mass="53992">MIRRATTAVAVWTPRVIASRWFFVAVVAAYVAGAALIALAARPFLLYDEFYHFRVAELYTGQWSPWIADGSDVTHLGDVERLSSYLFHWLMSFPLRVAQAAGLGEFGQVVVLRLICVALSAAALPIYRSILRRVGLSAALSNAAMAVFILPPVVMFVGATVNYDNLLLLLAAGCFALAVRAYTSERADIPALVGVVALGCVATLTKTAFLPAFAAIGVMLVINEIVRGRAEGFGARWSADQRPWLRRPATWAILAGTVVALVLFFERVVGNVLAYGTPDPDCARVQTEELCRTFGVWRRNEALEEAAAGNSVRLGNSLSYLITSWLPESVRTALVVGGETARGIQTSSGSPIMQATIGWVAIIGAFLVVLASTRAFRSRTARVLAVAFATYSAALFWTNLGHFVRFDVPLAIQARYQLMFLPLLVGAALAMFGRIVDRTQRSPIAWKLAAVAFVLFLALQGAGPITYLVGSDASWIAPESPIVDLVPFLRRIAALDVIGV</sequence>
<feature type="transmembrane region" description="Helical" evidence="1">
    <location>
        <begin position="352"/>
        <end position="371"/>
    </location>
</feature>
<reference evidence="2" key="1">
    <citation type="submission" date="2022-12" db="EMBL/GenBank/DDBJ databases">
        <title>Reference genome sequencing for broad-spectrum identification of bacterial and archaeal isolates by mass spectrometry.</title>
        <authorList>
            <person name="Sekiguchi Y."/>
            <person name="Tourlousse D.M."/>
        </authorList>
    </citation>
    <scope>NUCLEOTIDE SEQUENCE</scope>
    <source>
        <strain evidence="2">14</strain>
    </source>
</reference>
<keyword evidence="1" id="KW-0472">Membrane</keyword>
<evidence type="ECO:0000256" key="1">
    <source>
        <dbReference type="SAM" id="Phobius"/>
    </source>
</evidence>
<feature type="transmembrane region" description="Helical" evidence="1">
    <location>
        <begin position="416"/>
        <end position="436"/>
    </location>
</feature>
<proteinExistence type="predicted"/>
<feature type="transmembrane region" description="Helical" evidence="1">
    <location>
        <begin position="383"/>
        <end position="404"/>
    </location>
</feature>
<organism evidence="2 3">
    <name type="scientific">Agromyces rhizosphaerae</name>
    <dbReference type="NCBI Taxonomy" id="88374"/>
    <lineage>
        <taxon>Bacteria</taxon>
        <taxon>Bacillati</taxon>
        <taxon>Actinomycetota</taxon>
        <taxon>Actinomycetes</taxon>
        <taxon>Micrococcales</taxon>
        <taxon>Microbacteriaceae</taxon>
        <taxon>Agromyces</taxon>
    </lineage>
</organism>
<gene>
    <name evidence="2" type="ORF">ARHIZOSPH14_03370</name>
</gene>
<accession>A0A9W6CTH2</accession>
<feature type="transmembrane region" description="Helical" evidence="1">
    <location>
        <begin position="21"/>
        <end position="41"/>
    </location>
</feature>
<feature type="transmembrane region" description="Helical" evidence="1">
    <location>
        <begin position="139"/>
        <end position="159"/>
    </location>
</feature>
<dbReference type="AlphaFoldDB" id="A0A9W6CTH2"/>
<evidence type="ECO:0000313" key="2">
    <source>
        <dbReference type="EMBL" id="GLI26095.1"/>
    </source>
</evidence>
<dbReference type="Proteomes" id="UP001144396">
    <property type="component" value="Unassembled WGS sequence"/>
</dbReference>
<keyword evidence="3" id="KW-1185">Reference proteome</keyword>
<dbReference type="EMBL" id="BSDP01000001">
    <property type="protein sequence ID" value="GLI26095.1"/>
    <property type="molecule type" value="Genomic_DNA"/>
</dbReference>
<name>A0A9W6CTH2_9MICO</name>
<feature type="transmembrane region" description="Helical" evidence="1">
    <location>
        <begin position="248"/>
        <end position="265"/>
    </location>
</feature>
<protein>
    <submittedName>
        <fullName evidence="2">Uncharacterized protein</fullName>
    </submittedName>
</protein>